<evidence type="ECO:0000256" key="7">
    <source>
        <dbReference type="ARBA" id="ARBA00023004"/>
    </source>
</evidence>
<evidence type="ECO:0000256" key="10">
    <source>
        <dbReference type="ARBA" id="ARBA00049406"/>
    </source>
</evidence>
<dbReference type="PIRSF" id="PIRSF036692">
    <property type="entry name" value="SDH_B"/>
    <property type="match status" value="1"/>
</dbReference>
<evidence type="ECO:0000256" key="8">
    <source>
        <dbReference type="ARBA" id="ARBA00023014"/>
    </source>
</evidence>
<dbReference type="SUPFAM" id="SSF55021">
    <property type="entry name" value="ACT-like"/>
    <property type="match status" value="1"/>
</dbReference>
<dbReference type="PANTHER" id="PTHR30182:SF12">
    <property type="entry name" value="L-SERINE DEHYDRATASE, BETA CHAIN-RELATED"/>
    <property type="match status" value="1"/>
</dbReference>
<dbReference type="PROSITE" id="PS51671">
    <property type="entry name" value="ACT"/>
    <property type="match status" value="1"/>
</dbReference>
<dbReference type="GO" id="GO:0003941">
    <property type="term" value="F:L-serine ammonia-lyase activity"/>
    <property type="evidence" value="ECO:0007669"/>
    <property type="project" value="UniProtKB-UniRule"/>
</dbReference>
<dbReference type="STRING" id="561177.ANHYDRO_01730"/>
<evidence type="ECO:0000256" key="2">
    <source>
        <dbReference type="ARBA" id="ARBA00004742"/>
    </source>
</evidence>
<comment type="pathway">
    <text evidence="2 11">Carbohydrate biosynthesis; gluconeogenesis.</text>
</comment>
<evidence type="ECO:0000256" key="11">
    <source>
        <dbReference type="PIRNR" id="PIRNR036692"/>
    </source>
</evidence>
<dbReference type="InterPro" id="IPR004643">
    <property type="entry name" value="Fe-S_L-Ser_bsu"/>
</dbReference>
<dbReference type="InterPro" id="IPR002912">
    <property type="entry name" value="ACT_dom"/>
</dbReference>
<dbReference type="Gene3D" id="3.30.70.260">
    <property type="match status" value="1"/>
</dbReference>
<comment type="caution">
    <text evidence="14">The sequence shown here is derived from an EMBL/GenBank/DDBJ whole genome shotgun (WGS) entry which is preliminary data.</text>
</comment>
<comment type="cofactor">
    <cofactor evidence="1 12">
        <name>[4Fe-4S] cluster</name>
        <dbReference type="ChEBI" id="CHEBI:49883"/>
    </cofactor>
</comment>
<organism evidence="14 15">
    <name type="scientific">Anaerococcus hydrogenalis DSM 7454</name>
    <dbReference type="NCBI Taxonomy" id="561177"/>
    <lineage>
        <taxon>Bacteria</taxon>
        <taxon>Bacillati</taxon>
        <taxon>Bacillota</taxon>
        <taxon>Tissierellia</taxon>
        <taxon>Tissierellales</taxon>
        <taxon>Peptoniphilaceae</taxon>
        <taxon>Anaerococcus</taxon>
    </lineage>
</organism>
<comment type="similarity">
    <text evidence="3 11 12">Belongs to the iron-sulfur dependent L-serine dehydratase family.</text>
</comment>
<evidence type="ECO:0000256" key="4">
    <source>
        <dbReference type="ARBA" id="ARBA00022432"/>
    </source>
</evidence>
<dbReference type="GO" id="GO:0006094">
    <property type="term" value="P:gluconeogenesis"/>
    <property type="evidence" value="ECO:0007669"/>
    <property type="project" value="UniProtKB-UniRule"/>
</dbReference>
<dbReference type="UniPathway" id="UPA00138"/>
<comment type="catalytic activity">
    <reaction evidence="10 11 12">
        <text>L-serine = pyruvate + NH4(+)</text>
        <dbReference type="Rhea" id="RHEA:19169"/>
        <dbReference type="ChEBI" id="CHEBI:15361"/>
        <dbReference type="ChEBI" id="CHEBI:28938"/>
        <dbReference type="ChEBI" id="CHEBI:33384"/>
        <dbReference type="EC" id="4.3.1.17"/>
    </reaction>
</comment>
<evidence type="ECO:0000259" key="13">
    <source>
        <dbReference type="PROSITE" id="PS51671"/>
    </source>
</evidence>
<dbReference type="eggNOG" id="COG1760">
    <property type="taxonomic scope" value="Bacteria"/>
</dbReference>
<dbReference type="EMBL" id="ABXA01000043">
    <property type="protein sequence ID" value="EEB35546.1"/>
    <property type="molecule type" value="Genomic_DNA"/>
</dbReference>
<evidence type="ECO:0000256" key="3">
    <source>
        <dbReference type="ARBA" id="ARBA00008636"/>
    </source>
</evidence>
<dbReference type="AlphaFoldDB" id="B6WAL4"/>
<keyword evidence="5 11" id="KW-0004">4Fe-4S</keyword>
<dbReference type="SUPFAM" id="SSF143548">
    <property type="entry name" value="Serine metabolism enzymes domain"/>
    <property type="match status" value="1"/>
</dbReference>
<dbReference type="GO" id="GO:0051539">
    <property type="term" value="F:4 iron, 4 sulfur cluster binding"/>
    <property type="evidence" value="ECO:0007669"/>
    <property type="project" value="UniProtKB-UniRule"/>
</dbReference>
<accession>B6WAL4</accession>
<reference evidence="14 15" key="1">
    <citation type="submission" date="2008-09" db="EMBL/GenBank/DDBJ databases">
        <authorList>
            <person name="Fulton L."/>
            <person name="Clifton S."/>
            <person name="Fulton B."/>
            <person name="Xu J."/>
            <person name="Minx P."/>
            <person name="Pepin K.H."/>
            <person name="Johnson M."/>
            <person name="Thiruvilangam P."/>
            <person name="Bhonagiri V."/>
            <person name="Nash W.E."/>
            <person name="Mardis E.R."/>
            <person name="Wilson R.K."/>
        </authorList>
    </citation>
    <scope>NUCLEOTIDE SEQUENCE [LARGE SCALE GENOMIC DNA]</scope>
    <source>
        <strain evidence="14 15">DSM 7454</strain>
    </source>
</reference>
<evidence type="ECO:0000256" key="1">
    <source>
        <dbReference type="ARBA" id="ARBA00001966"/>
    </source>
</evidence>
<evidence type="ECO:0000256" key="12">
    <source>
        <dbReference type="RuleBase" id="RU366059"/>
    </source>
</evidence>
<sequence length="260" mass="29014">MKNKSIGFYLFDKKSTIIVTSLLIFINHAKVFNEKLGGIMKEYGVFDIIGPIMIGPSSSHTAGAARIGQVAISIVKDGFTRVDFHLHGSFAQTYKGHGTDKALLAGVLGFRPNDKRLRDSFQIADERGLEYHFIKDDLGTVHPNTAKIVFYYPDGTTSSVTGSSIGGGNIEIIEINDVTISYNGKFPTIILRYREQKGVIYKVSKLLATNDYNIESMKTVKSDDEVTLIVELNEKLEKSIIEQIINDDRYDYANYIEGVR</sequence>
<dbReference type="NCBIfam" id="TIGR00719">
    <property type="entry name" value="sda_beta"/>
    <property type="match status" value="1"/>
</dbReference>
<keyword evidence="6 11" id="KW-0479">Metal-binding</keyword>
<dbReference type="Proteomes" id="UP000005451">
    <property type="component" value="Unassembled WGS sequence"/>
</dbReference>
<name>B6WAL4_9FIRM</name>
<dbReference type="InterPro" id="IPR029009">
    <property type="entry name" value="ASB_dom_sf"/>
</dbReference>
<dbReference type="InterPro" id="IPR051318">
    <property type="entry name" value="Fe-S_L-Ser"/>
</dbReference>
<keyword evidence="8 11" id="KW-0411">Iron-sulfur</keyword>
<evidence type="ECO:0000256" key="9">
    <source>
        <dbReference type="ARBA" id="ARBA00023239"/>
    </source>
</evidence>
<keyword evidence="9 11" id="KW-0456">Lyase</keyword>
<dbReference type="InterPro" id="IPR045865">
    <property type="entry name" value="ACT-like_dom_sf"/>
</dbReference>
<feature type="domain" description="ACT" evidence="13">
    <location>
        <begin position="188"/>
        <end position="260"/>
    </location>
</feature>
<keyword evidence="4 11" id="KW-0312">Gluconeogenesis</keyword>
<protein>
    <recommendedName>
        <fullName evidence="11">L-serine deaminase</fullName>
    </recommendedName>
</protein>
<evidence type="ECO:0000256" key="6">
    <source>
        <dbReference type="ARBA" id="ARBA00022723"/>
    </source>
</evidence>
<dbReference type="Gene3D" id="3.30.1330.90">
    <property type="entry name" value="D-3-phosphoglycerate dehydrogenase, domain 3"/>
    <property type="match status" value="1"/>
</dbReference>
<keyword evidence="7 11" id="KW-0408">Iron</keyword>
<reference evidence="14 15" key="2">
    <citation type="submission" date="2008-10" db="EMBL/GenBank/DDBJ databases">
        <title>Draft genome sequence of Anaerococcus hydrogenalis (DSM 7454).</title>
        <authorList>
            <person name="Sudarsanam P."/>
            <person name="Ley R."/>
            <person name="Guruge J."/>
            <person name="Turnbaugh P.J."/>
            <person name="Mahowald M."/>
            <person name="Liep D."/>
            <person name="Gordon J."/>
        </authorList>
    </citation>
    <scope>NUCLEOTIDE SEQUENCE [LARGE SCALE GENOMIC DNA]</scope>
    <source>
        <strain evidence="14 15">DSM 7454</strain>
    </source>
</reference>
<evidence type="ECO:0000313" key="15">
    <source>
        <dbReference type="Proteomes" id="UP000005451"/>
    </source>
</evidence>
<proteinExistence type="inferred from homology"/>
<dbReference type="GO" id="GO:0046872">
    <property type="term" value="F:metal ion binding"/>
    <property type="evidence" value="ECO:0007669"/>
    <property type="project" value="UniProtKB-UniRule"/>
</dbReference>
<dbReference type="InterPro" id="IPR005131">
    <property type="entry name" value="Ser_deHydtase_bsu"/>
</dbReference>
<evidence type="ECO:0000313" key="14">
    <source>
        <dbReference type="EMBL" id="EEB35546.1"/>
    </source>
</evidence>
<gene>
    <name evidence="14" type="primary">sdaAB</name>
    <name evidence="14" type="ORF">ANHYDRO_01730</name>
</gene>
<dbReference type="Pfam" id="PF03315">
    <property type="entry name" value="SDH_beta"/>
    <property type="match status" value="1"/>
</dbReference>
<evidence type="ECO:0000256" key="5">
    <source>
        <dbReference type="ARBA" id="ARBA00022485"/>
    </source>
</evidence>
<dbReference type="PANTHER" id="PTHR30182">
    <property type="entry name" value="L-SERINE DEHYDRATASE"/>
    <property type="match status" value="1"/>
</dbReference>